<dbReference type="Gene3D" id="1.10.1330.10">
    <property type="entry name" value="Dockerin domain"/>
    <property type="match status" value="1"/>
</dbReference>
<gene>
    <name evidence="2" type="ORF">Pla123a_38150</name>
</gene>
<keyword evidence="3" id="KW-1185">Reference proteome</keyword>
<evidence type="ECO:0000313" key="2">
    <source>
        <dbReference type="EMBL" id="TWT73479.1"/>
    </source>
</evidence>
<feature type="signal peptide" evidence="1">
    <location>
        <begin position="1"/>
        <end position="21"/>
    </location>
</feature>
<keyword evidence="1" id="KW-0732">Signal</keyword>
<dbReference type="InterPro" id="IPR036439">
    <property type="entry name" value="Dockerin_dom_sf"/>
</dbReference>
<protein>
    <recommendedName>
        <fullName evidence="4">PEP-CTERM protein-sorting domain-containing protein</fullName>
    </recommendedName>
</protein>
<accession>A0A5C5YEW4</accession>
<dbReference type="GO" id="GO:0000272">
    <property type="term" value="P:polysaccharide catabolic process"/>
    <property type="evidence" value="ECO:0007669"/>
    <property type="project" value="InterPro"/>
</dbReference>
<evidence type="ECO:0000313" key="3">
    <source>
        <dbReference type="Proteomes" id="UP000318478"/>
    </source>
</evidence>
<dbReference type="EMBL" id="SJPO01000010">
    <property type="protein sequence ID" value="TWT73479.1"/>
    <property type="molecule type" value="Genomic_DNA"/>
</dbReference>
<reference evidence="2 3" key="1">
    <citation type="submission" date="2019-02" db="EMBL/GenBank/DDBJ databases">
        <title>Deep-cultivation of Planctomycetes and their phenomic and genomic characterization uncovers novel biology.</title>
        <authorList>
            <person name="Wiegand S."/>
            <person name="Jogler M."/>
            <person name="Boedeker C."/>
            <person name="Pinto D."/>
            <person name="Vollmers J."/>
            <person name="Rivas-Marin E."/>
            <person name="Kohn T."/>
            <person name="Peeters S.H."/>
            <person name="Heuer A."/>
            <person name="Rast P."/>
            <person name="Oberbeckmann S."/>
            <person name="Bunk B."/>
            <person name="Jeske O."/>
            <person name="Meyerdierks A."/>
            <person name="Storesund J.E."/>
            <person name="Kallscheuer N."/>
            <person name="Luecker S."/>
            <person name="Lage O.M."/>
            <person name="Pohl T."/>
            <person name="Merkel B.J."/>
            <person name="Hornburger P."/>
            <person name="Mueller R.-W."/>
            <person name="Bruemmer F."/>
            <person name="Labrenz M."/>
            <person name="Spormann A.M."/>
            <person name="Op Den Camp H."/>
            <person name="Overmann J."/>
            <person name="Amann R."/>
            <person name="Jetten M.S.M."/>
            <person name="Mascher T."/>
            <person name="Medema M.H."/>
            <person name="Devos D.P."/>
            <person name="Kaster A.-K."/>
            <person name="Ovreas L."/>
            <person name="Rohde M."/>
            <person name="Galperin M.Y."/>
            <person name="Jogler C."/>
        </authorList>
    </citation>
    <scope>NUCLEOTIDE SEQUENCE [LARGE SCALE GENOMIC DNA]</scope>
    <source>
        <strain evidence="2 3">Pla123a</strain>
    </source>
</reference>
<comment type="caution">
    <text evidence="2">The sequence shown here is derived from an EMBL/GenBank/DDBJ whole genome shotgun (WGS) entry which is preliminary data.</text>
</comment>
<organism evidence="2 3">
    <name type="scientific">Posidoniimonas polymericola</name>
    <dbReference type="NCBI Taxonomy" id="2528002"/>
    <lineage>
        <taxon>Bacteria</taxon>
        <taxon>Pseudomonadati</taxon>
        <taxon>Planctomycetota</taxon>
        <taxon>Planctomycetia</taxon>
        <taxon>Pirellulales</taxon>
        <taxon>Lacipirellulaceae</taxon>
        <taxon>Posidoniimonas</taxon>
    </lineage>
</organism>
<feature type="chain" id="PRO_5023134001" description="PEP-CTERM protein-sorting domain-containing protein" evidence="1">
    <location>
        <begin position="22"/>
        <end position="673"/>
    </location>
</feature>
<name>A0A5C5YEW4_9BACT</name>
<evidence type="ECO:0000256" key="1">
    <source>
        <dbReference type="SAM" id="SignalP"/>
    </source>
</evidence>
<dbReference type="Proteomes" id="UP000318478">
    <property type="component" value="Unassembled WGS sequence"/>
</dbReference>
<dbReference type="AlphaFoldDB" id="A0A5C5YEW4"/>
<evidence type="ECO:0008006" key="4">
    <source>
        <dbReference type="Google" id="ProtNLM"/>
    </source>
</evidence>
<sequence length="673" mass="69968" precursor="true">MVRRWFLLSSLVWAVASASGAVEVGFSSDDDLDKFTVDFHGYPVITGGDSGVGGTASLEIYGTVDATYNAKSFALSNVGDTIGVSTFFRTGVLETLGSGFFTTYGEVFLTDEPDGVVYSNDAAFVEFGRDSTADFLRAGPLQAGGGSYPGFSEDFSVGTLQDNRWYKLGLELEHLGSGDIGWEVSLEDFGAGGDASLGVVMSASRTIRDNLGLKFDPALYAGFTARGGQDHVTAVDNFAVEVPGGSSNELVIGPTFDVAYRPGDISSLVEGRTSLVVGGFAGSDNTPEEEPVFEFPLDSIPRGARIESATLRVNTGTSSGAPRIVVTGYEGDGLASLSDGEADGTLVAYTGPESCCGGVSVPLFTNFVQALASRDASHLGLRLRSDDLPQYVNVYAGESTFSSGPLLEITYSMPGLPGDFTADGRVDAADYSVWRATNGSAVDLRADANGSGAVDQGDYDIWRQNYGASAPEDVVNGGFESNGLEGWQTVATPNANISFGYPLVSSFDVTGDGVSSPAMRIRAGQDDYIDDEVAGGGVSQLLFLTGGDYVVAADIASQNLSSGGNTAPGRFELWLAGQLVDVVDMNGQSIAGGQVIRDSLAGTALGVAPGWYDLELRFLRPAVNSVAIYGYFDNITLALASPSITAVPEPAAAALALVLGAALMRGRRSSNAG</sequence>
<proteinExistence type="predicted"/>